<dbReference type="Gene3D" id="3.20.20.190">
    <property type="entry name" value="Phosphatidylinositol (PI) phosphodiesterase"/>
    <property type="match status" value="1"/>
</dbReference>
<sequence>MARFDSSHLRLNEIQTIGTHNSYHLEPDATLKAKFIANYPLSRHYIKTIEYNRLPLNEQFDLGIRQIELDVFADPIGGRYAQPQGATIDTELPDEMKKPGLKVLHIQDVDFRSTCATFDRCLQTVKTWSDSHPNHLPILILVEAKDSLIPRWVEKGLSIEFTKPIPFDEAQLDSIDREIRSVFPQEQLITPDTVRGDCVTLNQAIQMRGWPLLSASRGKIMFALDNEGKIRDRYTRGHPSLTGRVMFVSARPGSDEAAFFKRNNPFDRSISRLVRQGYLVRTRADARTREARSNDTKRRDAAFASGAQFVSTDYPFPNQVLSNYSVTFPGNATMRCNPMNTSRGCQVRSHWVATASSRLP</sequence>
<gene>
    <name evidence="1" type="ORF">IQ235_15710</name>
</gene>
<dbReference type="CDD" id="cd08589">
    <property type="entry name" value="PI-PLCc_SaPLC1_like"/>
    <property type="match status" value="1"/>
</dbReference>
<dbReference type="SUPFAM" id="SSF51695">
    <property type="entry name" value="PLC-like phosphodiesterases"/>
    <property type="match status" value="1"/>
</dbReference>
<evidence type="ECO:0000313" key="2">
    <source>
        <dbReference type="Proteomes" id="UP000621799"/>
    </source>
</evidence>
<dbReference type="Proteomes" id="UP000621799">
    <property type="component" value="Unassembled WGS sequence"/>
</dbReference>
<dbReference type="Pfam" id="PF16670">
    <property type="entry name" value="PI-PLC-C1"/>
    <property type="match status" value="1"/>
</dbReference>
<comment type="caution">
    <text evidence="1">The sequence shown here is derived from an EMBL/GenBank/DDBJ whole genome shotgun (WGS) entry which is preliminary data.</text>
</comment>
<name>A0A928W2X6_9CYAN</name>
<dbReference type="InterPro" id="IPR017946">
    <property type="entry name" value="PLC-like_Pdiesterase_TIM-brl"/>
</dbReference>
<dbReference type="InterPro" id="IPR032075">
    <property type="entry name" value="PI-PLC-C1"/>
</dbReference>
<reference evidence="1" key="1">
    <citation type="submission" date="2020-10" db="EMBL/GenBank/DDBJ databases">
        <authorList>
            <person name="Castelo-Branco R."/>
            <person name="Eusebio N."/>
            <person name="Adriana R."/>
            <person name="Vieira A."/>
            <person name="Brugerolle De Fraissinette N."/>
            <person name="Rezende De Castro R."/>
            <person name="Schneider M.P."/>
            <person name="Vasconcelos V."/>
            <person name="Leao P.N."/>
        </authorList>
    </citation>
    <scope>NUCLEOTIDE SEQUENCE</scope>
    <source>
        <strain evidence="1">LEGE 11467</strain>
    </source>
</reference>
<accession>A0A928W2X6</accession>
<dbReference type="AlphaFoldDB" id="A0A928W2X6"/>
<evidence type="ECO:0000313" key="1">
    <source>
        <dbReference type="EMBL" id="MBE9042225.1"/>
    </source>
</evidence>
<protein>
    <submittedName>
        <fullName evidence="1">Phosphatidylinositol-specific phospholipase C1-like protein</fullName>
    </submittedName>
</protein>
<dbReference type="GO" id="GO:0008081">
    <property type="term" value="F:phosphoric diester hydrolase activity"/>
    <property type="evidence" value="ECO:0007669"/>
    <property type="project" value="InterPro"/>
</dbReference>
<keyword evidence="2" id="KW-1185">Reference proteome</keyword>
<organism evidence="1 2">
    <name type="scientific">Zarconia navalis LEGE 11467</name>
    <dbReference type="NCBI Taxonomy" id="1828826"/>
    <lineage>
        <taxon>Bacteria</taxon>
        <taxon>Bacillati</taxon>
        <taxon>Cyanobacteriota</taxon>
        <taxon>Cyanophyceae</taxon>
        <taxon>Oscillatoriophycideae</taxon>
        <taxon>Oscillatoriales</taxon>
        <taxon>Oscillatoriales incertae sedis</taxon>
        <taxon>Zarconia</taxon>
        <taxon>Zarconia navalis</taxon>
    </lineage>
</organism>
<dbReference type="GO" id="GO:0006629">
    <property type="term" value="P:lipid metabolic process"/>
    <property type="evidence" value="ECO:0007669"/>
    <property type="project" value="InterPro"/>
</dbReference>
<dbReference type="EMBL" id="JADEXN010000319">
    <property type="protein sequence ID" value="MBE9042225.1"/>
    <property type="molecule type" value="Genomic_DNA"/>
</dbReference>
<proteinExistence type="predicted"/>